<dbReference type="AlphaFoldDB" id="A0A543EHG7"/>
<dbReference type="InterPro" id="IPR018899">
    <property type="entry name" value="Conjug_transposon_Tra0"/>
</dbReference>
<reference evidence="1 2" key="1">
    <citation type="submission" date="2019-06" db="EMBL/GenBank/DDBJ databases">
        <title>Sorghum-associated microbial communities from plants grown in Nebraska, USA.</title>
        <authorList>
            <person name="Schachtman D."/>
        </authorList>
    </citation>
    <scope>NUCLEOTIDE SEQUENCE [LARGE SCALE GENOMIC DNA]</scope>
    <source>
        <strain evidence="1 2">110</strain>
    </source>
</reference>
<keyword evidence="2" id="KW-1185">Reference proteome</keyword>
<evidence type="ECO:0000313" key="1">
    <source>
        <dbReference type="EMBL" id="TQM21022.1"/>
    </source>
</evidence>
<dbReference type="Pfam" id="PF10626">
    <property type="entry name" value="TraO"/>
    <property type="match status" value="1"/>
</dbReference>
<gene>
    <name evidence="1" type="ORF">FB551_0703</name>
</gene>
<dbReference type="RefSeq" id="WP_142015033.1">
    <property type="nucleotide sequence ID" value="NZ_VFPD01000001.1"/>
</dbReference>
<dbReference type="Proteomes" id="UP000316437">
    <property type="component" value="Unassembled WGS sequence"/>
</dbReference>
<proteinExistence type="predicted"/>
<evidence type="ECO:0000313" key="2">
    <source>
        <dbReference type="Proteomes" id="UP000316437"/>
    </source>
</evidence>
<dbReference type="EMBL" id="VFPD01000001">
    <property type="protein sequence ID" value="TQM21022.1"/>
    <property type="molecule type" value="Genomic_DNA"/>
</dbReference>
<organism evidence="1 2">
    <name type="scientific">Chryseobacterium aquifrigidense</name>
    <dbReference type="NCBI Taxonomy" id="558021"/>
    <lineage>
        <taxon>Bacteria</taxon>
        <taxon>Pseudomonadati</taxon>
        <taxon>Bacteroidota</taxon>
        <taxon>Flavobacteriia</taxon>
        <taxon>Flavobacteriales</taxon>
        <taxon>Weeksellaceae</taxon>
        <taxon>Chryseobacterium group</taxon>
        <taxon>Chryseobacterium</taxon>
    </lineage>
</organism>
<comment type="caution">
    <text evidence="1">The sequence shown here is derived from an EMBL/GenBank/DDBJ whole genome shotgun (WGS) entry which is preliminary data.</text>
</comment>
<sequence length="184" mass="20629">MKSILIVIMFFYLSDSVYGQRMFPKQKSIEINSGLLIKKNSENYFINTGIAVFAKKGNYMLYSLEYSNNSVPYKSVKIPIENYIAEAGYSFNILANRTKNFMVNTTLSAMGGYEHINQGEEMLYDGAKLLSESSFIYGTGAKLSLETYLSDRIAIIASSKARLLFKTSQNQLVSSLGIGIRINL</sequence>
<protein>
    <submittedName>
        <fullName evidence="1">Conjugative transposon protein TraO</fullName>
    </submittedName>
</protein>
<name>A0A543EHG7_9FLAO</name>
<accession>A0A543EHG7</accession>